<feature type="transmembrane region" description="Helical" evidence="14">
    <location>
        <begin position="443"/>
        <end position="462"/>
    </location>
</feature>
<feature type="transmembrane region" description="Helical" evidence="14">
    <location>
        <begin position="414"/>
        <end position="437"/>
    </location>
</feature>
<keyword evidence="10" id="KW-0325">Glycoprotein</keyword>
<keyword evidence="3" id="KW-0813">Transport</keyword>
<dbReference type="GO" id="GO:0015293">
    <property type="term" value="F:symporter activity"/>
    <property type="evidence" value="ECO:0007669"/>
    <property type="project" value="TreeGrafter"/>
</dbReference>
<dbReference type="InterPro" id="IPR018212">
    <property type="entry name" value="Na/solute_symporter_CS"/>
</dbReference>
<dbReference type="EnsemblMetazoa" id="BGLB029629-RA">
    <property type="protein sequence ID" value="BGLB029629-PA"/>
    <property type="gene ID" value="BGLB029629"/>
</dbReference>
<evidence type="ECO:0000256" key="10">
    <source>
        <dbReference type="ARBA" id="ARBA00023180"/>
    </source>
</evidence>
<dbReference type="InterPro" id="IPR001734">
    <property type="entry name" value="Na/solute_symporter"/>
</dbReference>
<evidence type="ECO:0000256" key="3">
    <source>
        <dbReference type="ARBA" id="ARBA00022448"/>
    </source>
</evidence>
<evidence type="ECO:0000256" key="6">
    <source>
        <dbReference type="ARBA" id="ARBA00022989"/>
    </source>
</evidence>
<evidence type="ECO:0000256" key="8">
    <source>
        <dbReference type="ARBA" id="ARBA00023065"/>
    </source>
</evidence>
<evidence type="ECO:0008006" key="17">
    <source>
        <dbReference type="Google" id="ProtNLM"/>
    </source>
</evidence>
<dbReference type="CDD" id="cd11492">
    <property type="entry name" value="SLC5sbd_NIS-SMVT"/>
    <property type="match status" value="1"/>
</dbReference>
<evidence type="ECO:0000256" key="7">
    <source>
        <dbReference type="ARBA" id="ARBA00023053"/>
    </source>
</evidence>
<feature type="transmembrane region" description="Helical" evidence="14">
    <location>
        <begin position="382"/>
        <end position="402"/>
    </location>
</feature>
<comment type="similarity">
    <text evidence="2 13">Belongs to the sodium:solute symporter (SSF) (TC 2.A.21) family.</text>
</comment>
<feature type="transmembrane region" description="Helical" evidence="14">
    <location>
        <begin position="82"/>
        <end position="103"/>
    </location>
</feature>
<evidence type="ECO:0000256" key="14">
    <source>
        <dbReference type="SAM" id="Phobius"/>
    </source>
</evidence>
<keyword evidence="7" id="KW-0915">Sodium</keyword>
<evidence type="ECO:0000256" key="5">
    <source>
        <dbReference type="ARBA" id="ARBA00022692"/>
    </source>
</evidence>
<accession>A0A2C9LCF0</accession>
<dbReference type="KEGG" id="bgt:106061785"/>
<evidence type="ECO:0000256" key="13">
    <source>
        <dbReference type="RuleBase" id="RU362091"/>
    </source>
</evidence>
<evidence type="ECO:0000256" key="9">
    <source>
        <dbReference type="ARBA" id="ARBA00023136"/>
    </source>
</evidence>
<keyword evidence="8" id="KW-0406">Ion transport</keyword>
<dbReference type="GO" id="GO:0015075">
    <property type="term" value="F:monoatomic ion transmembrane transporter activity"/>
    <property type="evidence" value="ECO:0007669"/>
    <property type="project" value="UniProtKB-ARBA"/>
</dbReference>
<comment type="subcellular location">
    <subcellularLocation>
        <location evidence="1">Cell membrane</location>
        <topology evidence="1">Multi-pass membrane protein</topology>
    </subcellularLocation>
</comment>
<proteinExistence type="inferred from homology"/>
<feature type="transmembrane region" description="Helical" evidence="14">
    <location>
        <begin position="50"/>
        <end position="70"/>
    </location>
</feature>
<evidence type="ECO:0000313" key="16">
    <source>
        <dbReference type="Proteomes" id="UP000076420"/>
    </source>
</evidence>
<dbReference type="NCBIfam" id="TIGR00813">
    <property type="entry name" value="sss"/>
    <property type="match status" value="1"/>
</dbReference>
<dbReference type="AlphaFoldDB" id="A0A2C9LCF0"/>
<dbReference type="PANTHER" id="PTHR42985">
    <property type="entry name" value="SODIUM-COUPLED MONOCARBOXYLATE TRANSPORTER"/>
    <property type="match status" value="1"/>
</dbReference>
<keyword evidence="11" id="KW-0739">Sodium transport</keyword>
<keyword evidence="9 14" id="KW-0472">Membrane</keyword>
<evidence type="ECO:0000256" key="2">
    <source>
        <dbReference type="ARBA" id="ARBA00006434"/>
    </source>
</evidence>
<organism evidence="15 16">
    <name type="scientific">Biomphalaria glabrata</name>
    <name type="common">Bloodfluke planorb</name>
    <name type="synonym">Freshwater snail</name>
    <dbReference type="NCBI Taxonomy" id="6526"/>
    <lineage>
        <taxon>Eukaryota</taxon>
        <taxon>Metazoa</taxon>
        <taxon>Spiralia</taxon>
        <taxon>Lophotrochozoa</taxon>
        <taxon>Mollusca</taxon>
        <taxon>Gastropoda</taxon>
        <taxon>Heterobranchia</taxon>
        <taxon>Euthyneura</taxon>
        <taxon>Panpulmonata</taxon>
        <taxon>Hygrophila</taxon>
        <taxon>Lymnaeoidea</taxon>
        <taxon>Planorbidae</taxon>
        <taxon>Biomphalaria</taxon>
    </lineage>
</organism>
<feature type="transmembrane region" description="Helical" evidence="14">
    <location>
        <begin position="157"/>
        <end position="176"/>
    </location>
</feature>
<keyword evidence="4" id="KW-1003">Cell membrane</keyword>
<dbReference type="OrthoDB" id="6142122at2759"/>
<sequence>MVQHHFHVADFVVFALTIVISVGIGIYYAFSGGRQKTTSEYLVGGRTMNFIPVAISLMASFESSIMMLGFPAETYVYGIQNIMASLGFFVTQLLFIEFIVPLIHPLKITSAYEYLELRFQSRSVRLLGTLMGVLTYTWYMGVVLFGPAVALEAVTGFSLWSSIFVISFVSVVYTAIGGLKAVIWTDVFQAVVMLTGIFAILIKGTIDSGGPQAVWDKAYDGGRLNFFNFDPDPRTRHTFWNLFVGNIIRSFGLGFNQSTIQRISSTKTQAEAKRMLLIVAPCFLISLCLANYEGIVAYAYYQTKGCDPFESKQLSDPNQIIPLIVMDIFTYLPGMPGLFLASLFSASLSTLSSGLSSLSALLWADIVHPIVGPRVSESKATLIAKVSVCIFGVLACGVAILVSQVGGTLTQIAGSLISAFAGPLTGLFFIACFFPRIKAKGAFFGGVMGLTFSTWLSIGITFSKSVKKTPWLPPASTENCPVDGAILNTTDLADVYGAVNVTGFNEVKSTLIWNITSAAIREPEGIEKLYTLSYNWISIIGTLTTIVMGLLFSLVTGMNKPGDVDPRYLASMTDTVFIFIPVCIRRRIRCIGPQFIKDEYKARFPDPTKTQTMLQTATEFKLIVANGDENLETELTKQTDELLRKS</sequence>
<dbReference type="PANTHER" id="PTHR42985:SF40">
    <property type="entry name" value="LD47995P-RELATED"/>
    <property type="match status" value="1"/>
</dbReference>
<dbReference type="STRING" id="6526.A0A2C9LCF0"/>
<evidence type="ECO:0000256" key="4">
    <source>
        <dbReference type="ARBA" id="ARBA00022475"/>
    </source>
</evidence>
<name>A0A2C9LCF0_BIOGL</name>
<dbReference type="InterPro" id="IPR038377">
    <property type="entry name" value="Na/Glc_symporter_sf"/>
</dbReference>
<feature type="transmembrane region" description="Helical" evidence="14">
    <location>
        <begin position="320"/>
        <end position="344"/>
    </location>
</feature>
<feature type="transmembrane region" description="Helical" evidence="14">
    <location>
        <begin position="536"/>
        <end position="555"/>
    </location>
</feature>
<gene>
    <name evidence="15" type="primary">106061785</name>
</gene>
<dbReference type="Proteomes" id="UP000076420">
    <property type="component" value="Unassembled WGS sequence"/>
</dbReference>
<feature type="transmembrane region" description="Helical" evidence="14">
    <location>
        <begin position="6"/>
        <end position="30"/>
    </location>
</feature>
<evidence type="ECO:0000256" key="12">
    <source>
        <dbReference type="ARBA" id="ARBA00036099"/>
    </source>
</evidence>
<evidence type="ECO:0000313" key="15">
    <source>
        <dbReference type="EnsemblMetazoa" id="BGLB029629-PA"/>
    </source>
</evidence>
<dbReference type="PROSITE" id="PS50283">
    <property type="entry name" value="NA_SOLUT_SYMP_3"/>
    <property type="match status" value="1"/>
</dbReference>
<keyword evidence="6 14" id="KW-1133">Transmembrane helix</keyword>
<dbReference type="Gene3D" id="1.20.1730.10">
    <property type="entry name" value="Sodium/glucose cotransporter"/>
    <property type="match status" value="1"/>
</dbReference>
<dbReference type="VEuPathDB" id="VectorBase:BGLB029629"/>
<comment type="catalytic activity">
    <reaction evidence="12">
        <text>iodide(out) + 2 Na(+)(out) = iodide(in) + 2 Na(+)(in)</text>
        <dbReference type="Rhea" id="RHEA:71207"/>
        <dbReference type="ChEBI" id="CHEBI:16382"/>
        <dbReference type="ChEBI" id="CHEBI:29101"/>
    </reaction>
</comment>
<dbReference type="PROSITE" id="PS00456">
    <property type="entry name" value="NA_SOLUT_SYMP_1"/>
    <property type="match status" value="1"/>
</dbReference>
<feature type="transmembrane region" description="Helical" evidence="14">
    <location>
        <begin position="183"/>
        <end position="202"/>
    </location>
</feature>
<protein>
    <recommendedName>
        <fullName evidence="17">Sodium-dependent multivitamin transporter</fullName>
    </recommendedName>
</protein>
<dbReference type="GO" id="GO:0006814">
    <property type="term" value="P:sodium ion transport"/>
    <property type="evidence" value="ECO:0007669"/>
    <property type="project" value="UniProtKB-KW"/>
</dbReference>
<reference evidence="15" key="1">
    <citation type="submission" date="2020-05" db="UniProtKB">
        <authorList>
            <consortium name="EnsemblMetazoa"/>
        </authorList>
    </citation>
    <scope>IDENTIFICATION</scope>
    <source>
        <strain evidence="15">BB02</strain>
    </source>
</reference>
<dbReference type="GO" id="GO:0098660">
    <property type="term" value="P:inorganic ion transmembrane transport"/>
    <property type="evidence" value="ECO:0007669"/>
    <property type="project" value="UniProtKB-ARBA"/>
</dbReference>
<evidence type="ECO:0000256" key="11">
    <source>
        <dbReference type="ARBA" id="ARBA00023201"/>
    </source>
</evidence>
<dbReference type="RefSeq" id="XP_013075438.2">
    <property type="nucleotide sequence ID" value="XM_013219984.2"/>
</dbReference>
<feature type="transmembrane region" description="Helical" evidence="14">
    <location>
        <begin position="276"/>
        <end position="300"/>
    </location>
</feature>
<dbReference type="GO" id="GO:0005886">
    <property type="term" value="C:plasma membrane"/>
    <property type="evidence" value="ECO:0007669"/>
    <property type="project" value="UniProtKB-SubCell"/>
</dbReference>
<dbReference type="Pfam" id="PF00474">
    <property type="entry name" value="SSF"/>
    <property type="match status" value="1"/>
</dbReference>
<keyword evidence="5 14" id="KW-0812">Transmembrane</keyword>
<dbReference type="VEuPathDB" id="VectorBase:BGLAX_034353"/>
<feature type="transmembrane region" description="Helical" evidence="14">
    <location>
        <begin position="238"/>
        <end position="255"/>
    </location>
</feature>
<dbReference type="InterPro" id="IPR051163">
    <property type="entry name" value="Sodium:Solute_Symporter_SSF"/>
</dbReference>
<feature type="transmembrane region" description="Helical" evidence="14">
    <location>
        <begin position="124"/>
        <end position="145"/>
    </location>
</feature>
<evidence type="ECO:0000256" key="1">
    <source>
        <dbReference type="ARBA" id="ARBA00004651"/>
    </source>
</evidence>